<feature type="domain" description="Methyltransferase type 11" evidence="4">
    <location>
        <begin position="39"/>
        <end position="126"/>
    </location>
</feature>
<dbReference type="OrthoDB" id="9797252at2"/>
<comment type="similarity">
    <text evidence="1">Belongs to the methyltransferase superfamily.</text>
</comment>
<dbReference type="Pfam" id="PF08241">
    <property type="entry name" value="Methyltransf_11"/>
    <property type="match status" value="1"/>
</dbReference>
<dbReference type="Proteomes" id="UP000294963">
    <property type="component" value="Unassembled WGS sequence"/>
</dbReference>
<name>A0A4R1Y1J8_ACICA</name>
<dbReference type="PANTHER" id="PTHR44942:SF4">
    <property type="entry name" value="METHYLTRANSFERASE TYPE 11 DOMAIN-CONTAINING PROTEIN"/>
    <property type="match status" value="1"/>
</dbReference>
<comment type="caution">
    <text evidence="5">The sequence shown here is derived from an EMBL/GenBank/DDBJ whole genome shotgun (WGS) entry which is preliminary data.</text>
</comment>
<dbReference type="InterPro" id="IPR029063">
    <property type="entry name" value="SAM-dependent_MTases_sf"/>
</dbReference>
<dbReference type="GO" id="GO:0032259">
    <property type="term" value="P:methylation"/>
    <property type="evidence" value="ECO:0007669"/>
    <property type="project" value="UniProtKB-KW"/>
</dbReference>
<sequence length="248" mass="28904">MKDLFSTGSQLYHQARPTYPSSIIEEILKHASERELAWDCGAGSGQFTQLLAPYFEQVVATDLSQQQLHQAPHFDNVSYQVQPAEKTSFMSQSFDVIAVAQAIHWFDFNKFYPEVYRCLKPDGLFAVIGYALIHVEPPELNQLIQTLYFETLNGYWDAERRYIDECYRTIPFPFKSISTPEYHMSYRWTGPQLLNYLSTWSGLKHYKQQRGTDPLIPIQHYLAAHQLDSHQSEIEVQFPILLRMGKRE</sequence>
<dbReference type="EMBL" id="SLVJ01000001">
    <property type="protein sequence ID" value="TCM70974.1"/>
    <property type="molecule type" value="Genomic_DNA"/>
</dbReference>
<evidence type="ECO:0000256" key="3">
    <source>
        <dbReference type="ARBA" id="ARBA00022679"/>
    </source>
</evidence>
<dbReference type="SUPFAM" id="SSF53335">
    <property type="entry name" value="S-adenosyl-L-methionine-dependent methyltransferases"/>
    <property type="match status" value="1"/>
</dbReference>
<dbReference type="PANTHER" id="PTHR44942">
    <property type="entry name" value="METHYLTRANSF_11 DOMAIN-CONTAINING PROTEIN"/>
    <property type="match status" value="1"/>
</dbReference>
<dbReference type="AlphaFoldDB" id="A0A4R1Y1J8"/>
<protein>
    <submittedName>
        <fullName evidence="5">Methyltransferase family protein</fullName>
    </submittedName>
</protein>
<dbReference type="Gene3D" id="3.40.50.150">
    <property type="entry name" value="Vaccinia Virus protein VP39"/>
    <property type="match status" value="1"/>
</dbReference>
<evidence type="ECO:0000256" key="1">
    <source>
        <dbReference type="ARBA" id="ARBA00008361"/>
    </source>
</evidence>
<keyword evidence="6" id="KW-1185">Reference proteome</keyword>
<accession>A0A4R1Y1J8</accession>
<keyword evidence="3 5" id="KW-0808">Transferase</keyword>
<reference evidence="5 6" key="1">
    <citation type="submission" date="2019-03" db="EMBL/GenBank/DDBJ databases">
        <title>Genomic analyses of the natural microbiome of Caenorhabditis elegans.</title>
        <authorList>
            <person name="Samuel B."/>
        </authorList>
    </citation>
    <scope>NUCLEOTIDE SEQUENCE [LARGE SCALE GENOMIC DNA]</scope>
    <source>
        <strain evidence="5 6">JUb89</strain>
    </source>
</reference>
<evidence type="ECO:0000313" key="5">
    <source>
        <dbReference type="EMBL" id="TCM70974.1"/>
    </source>
</evidence>
<gene>
    <name evidence="5" type="ORF">EC844_101248</name>
</gene>
<evidence type="ECO:0000256" key="2">
    <source>
        <dbReference type="ARBA" id="ARBA00022603"/>
    </source>
</evidence>
<dbReference type="InterPro" id="IPR051052">
    <property type="entry name" value="Diverse_substrate_MTase"/>
</dbReference>
<dbReference type="GO" id="GO:0008757">
    <property type="term" value="F:S-adenosylmethionine-dependent methyltransferase activity"/>
    <property type="evidence" value="ECO:0007669"/>
    <property type="project" value="InterPro"/>
</dbReference>
<evidence type="ECO:0000313" key="6">
    <source>
        <dbReference type="Proteomes" id="UP000294963"/>
    </source>
</evidence>
<dbReference type="CDD" id="cd02440">
    <property type="entry name" value="AdoMet_MTases"/>
    <property type="match status" value="1"/>
</dbReference>
<keyword evidence="2 5" id="KW-0489">Methyltransferase</keyword>
<organism evidence="5 6">
    <name type="scientific">Acinetobacter calcoaceticus</name>
    <dbReference type="NCBI Taxonomy" id="471"/>
    <lineage>
        <taxon>Bacteria</taxon>
        <taxon>Pseudomonadati</taxon>
        <taxon>Pseudomonadota</taxon>
        <taxon>Gammaproteobacteria</taxon>
        <taxon>Moraxellales</taxon>
        <taxon>Moraxellaceae</taxon>
        <taxon>Acinetobacter</taxon>
        <taxon>Acinetobacter calcoaceticus/baumannii complex</taxon>
    </lineage>
</organism>
<evidence type="ECO:0000259" key="4">
    <source>
        <dbReference type="Pfam" id="PF08241"/>
    </source>
</evidence>
<dbReference type="InterPro" id="IPR013216">
    <property type="entry name" value="Methyltransf_11"/>
</dbReference>
<proteinExistence type="inferred from homology"/>